<accession>A0ABP9SPE9</accession>
<organism evidence="2 3">
    <name type="scientific">Rugosimonospora acidiphila</name>
    <dbReference type="NCBI Taxonomy" id="556531"/>
    <lineage>
        <taxon>Bacteria</taxon>
        <taxon>Bacillati</taxon>
        <taxon>Actinomycetota</taxon>
        <taxon>Actinomycetes</taxon>
        <taxon>Micromonosporales</taxon>
        <taxon>Micromonosporaceae</taxon>
        <taxon>Rugosimonospora</taxon>
    </lineage>
</organism>
<sequence>MSAATARVSRGPVAPPASGGVDDRELGVTAGAIAEPRHGHGPITTGQVRGSRSDLIDHAGHVVPEDAGRGQSGPTPVPAVAGVDGVHPGRVHGDADLAGTCCRVWKVGRAQLMPVTESVDEFRLPAALTHWPVDPSGYWKTSSRGTPKTWAIWKATSRDGE</sequence>
<gene>
    <name evidence="2" type="ORF">GCM10023322_77660</name>
</gene>
<protein>
    <submittedName>
        <fullName evidence="2">Uncharacterized protein</fullName>
    </submittedName>
</protein>
<proteinExistence type="predicted"/>
<evidence type="ECO:0000313" key="2">
    <source>
        <dbReference type="EMBL" id="GAA5200236.1"/>
    </source>
</evidence>
<dbReference type="EMBL" id="BAABJQ010000042">
    <property type="protein sequence ID" value="GAA5200236.1"/>
    <property type="molecule type" value="Genomic_DNA"/>
</dbReference>
<feature type="region of interest" description="Disordered" evidence="1">
    <location>
        <begin position="63"/>
        <end position="86"/>
    </location>
</feature>
<evidence type="ECO:0000256" key="1">
    <source>
        <dbReference type="SAM" id="MobiDB-lite"/>
    </source>
</evidence>
<dbReference type="Proteomes" id="UP001501570">
    <property type="component" value="Unassembled WGS sequence"/>
</dbReference>
<keyword evidence="3" id="KW-1185">Reference proteome</keyword>
<feature type="region of interest" description="Disordered" evidence="1">
    <location>
        <begin position="1"/>
        <end position="50"/>
    </location>
</feature>
<evidence type="ECO:0000313" key="3">
    <source>
        <dbReference type="Proteomes" id="UP001501570"/>
    </source>
</evidence>
<comment type="caution">
    <text evidence="2">The sequence shown here is derived from an EMBL/GenBank/DDBJ whole genome shotgun (WGS) entry which is preliminary data.</text>
</comment>
<reference evidence="3" key="1">
    <citation type="journal article" date="2019" name="Int. J. Syst. Evol. Microbiol.">
        <title>The Global Catalogue of Microorganisms (GCM) 10K type strain sequencing project: providing services to taxonomists for standard genome sequencing and annotation.</title>
        <authorList>
            <consortium name="The Broad Institute Genomics Platform"/>
            <consortium name="The Broad Institute Genome Sequencing Center for Infectious Disease"/>
            <person name="Wu L."/>
            <person name="Ma J."/>
        </authorList>
    </citation>
    <scope>NUCLEOTIDE SEQUENCE [LARGE SCALE GENOMIC DNA]</scope>
    <source>
        <strain evidence="3">JCM 18304</strain>
    </source>
</reference>
<name>A0ABP9SPE9_9ACTN</name>